<keyword evidence="3" id="KW-1185">Reference proteome</keyword>
<evidence type="ECO:0000256" key="1">
    <source>
        <dbReference type="SAM" id="MobiDB-lite"/>
    </source>
</evidence>
<accession>A0ABX1FNJ7</accession>
<evidence type="ECO:0000313" key="2">
    <source>
        <dbReference type="EMBL" id="NKE60578.1"/>
    </source>
</evidence>
<reference evidence="2 3" key="1">
    <citation type="submission" date="2019-08" db="EMBL/GenBank/DDBJ databases">
        <title>Lentzea from Indian Himalayas.</title>
        <authorList>
            <person name="Mandal S."/>
            <person name="Mallick Gupta A."/>
            <person name="Maiti P.K."/>
            <person name="Sarkar J."/>
            <person name="Mandal S."/>
        </authorList>
    </citation>
    <scope>NUCLEOTIDE SEQUENCE [LARGE SCALE GENOMIC DNA]</scope>
    <source>
        <strain evidence="2 3">PSKA42</strain>
    </source>
</reference>
<evidence type="ECO:0000313" key="3">
    <source>
        <dbReference type="Proteomes" id="UP001515943"/>
    </source>
</evidence>
<dbReference type="RefSeq" id="WP_167977242.1">
    <property type="nucleotide sequence ID" value="NZ_VSRL01000128.1"/>
</dbReference>
<protein>
    <submittedName>
        <fullName evidence="2">Uncharacterized protein</fullName>
    </submittedName>
</protein>
<organism evidence="2 3">
    <name type="scientific">Lentzea indica</name>
    <dbReference type="NCBI Taxonomy" id="2604800"/>
    <lineage>
        <taxon>Bacteria</taxon>
        <taxon>Bacillati</taxon>
        <taxon>Actinomycetota</taxon>
        <taxon>Actinomycetes</taxon>
        <taxon>Pseudonocardiales</taxon>
        <taxon>Pseudonocardiaceae</taxon>
        <taxon>Lentzea</taxon>
    </lineage>
</organism>
<name>A0ABX1FNJ7_9PSEU</name>
<sequence length="295" mass="32288">MSYSTPFGRGEGFYRRKQKDDDISIVSDARRAAERLPPARPDDEVVAQPQRQDDEAAATAPPVLELLLYHEEERAAARASGDVRLANSALVDVVRDLDVLLDSTESYLSQADGARSRQLVRDAVPHLVAISAVAAMPLTEVAEFLDLPPDRVETVLHALARHGDVDPDERQHALEQLQWLRGQLRQVEITNDHSLLDRVLAFVSKFVLLGFITLTSAAAGAFTVGESVVKEVIKTAVIALVAAALQMSADHVRIQRDKSTQRSLAREAHAALLSDLSIAGILWEEPAYEGEHAIT</sequence>
<proteinExistence type="predicted"/>
<dbReference type="EMBL" id="VSRL01000128">
    <property type="protein sequence ID" value="NKE60578.1"/>
    <property type="molecule type" value="Genomic_DNA"/>
</dbReference>
<dbReference type="Proteomes" id="UP001515943">
    <property type="component" value="Unassembled WGS sequence"/>
</dbReference>
<feature type="compositionally biased region" description="Basic and acidic residues" evidence="1">
    <location>
        <begin position="12"/>
        <end position="34"/>
    </location>
</feature>
<gene>
    <name evidence="2" type="ORF">FXN61_28840</name>
</gene>
<comment type="caution">
    <text evidence="2">The sequence shown here is derived from an EMBL/GenBank/DDBJ whole genome shotgun (WGS) entry which is preliminary data.</text>
</comment>
<feature type="region of interest" description="Disordered" evidence="1">
    <location>
        <begin position="1"/>
        <end position="57"/>
    </location>
</feature>